<dbReference type="EMBL" id="CAJNDS010000329">
    <property type="protein sequence ID" value="CAE7192925.1"/>
    <property type="molecule type" value="Genomic_DNA"/>
</dbReference>
<evidence type="ECO:0000259" key="3">
    <source>
        <dbReference type="PROSITE" id="PS50011"/>
    </source>
</evidence>
<gene>
    <name evidence="4" type="primary">CPK2</name>
    <name evidence="4" type="ORF">SNAT2548_LOCUS5189</name>
</gene>
<feature type="region of interest" description="Disordered" evidence="2">
    <location>
        <begin position="38"/>
        <end position="57"/>
    </location>
</feature>
<reference evidence="4" key="1">
    <citation type="submission" date="2021-02" db="EMBL/GenBank/DDBJ databases">
        <authorList>
            <person name="Dougan E. K."/>
            <person name="Rhodes N."/>
            <person name="Thang M."/>
            <person name="Chan C."/>
        </authorList>
    </citation>
    <scope>NUCLEOTIDE SEQUENCE</scope>
</reference>
<keyword evidence="5" id="KW-1185">Reference proteome</keyword>
<dbReference type="Gene3D" id="3.30.200.20">
    <property type="entry name" value="Phosphorylase Kinase, domain 1"/>
    <property type="match status" value="1"/>
</dbReference>
<keyword evidence="1" id="KW-0547">Nucleotide-binding</keyword>
<dbReference type="Pfam" id="PF00069">
    <property type="entry name" value="Pkinase"/>
    <property type="match status" value="1"/>
</dbReference>
<accession>A0A812J1P1</accession>
<name>A0A812J1P1_9DINO</name>
<proteinExistence type="predicted"/>
<evidence type="ECO:0000256" key="2">
    <source>
        <dbReference type="SAM" id="MobiDB-lite"/>
    </source>
</evidence>
<dbReference type="GO" id="GO:0005524">
    <property type="term" value="F:ATP binding"/>
    <property type="evidence" value="ECO:0007669"/>
    <property type="project" value="UniProtKB-UniRule"/>
</dbReference>
<dbReference type="InterPro" id="IPR000719">
    <property type="entry name" value="Prot_kinase_dom"/>
</dbReference>
<feature type="compositionally biased region" description="Acidic residues" evidence="2">
    <location>
        <begin position="38"/>
        <end position="47"/>
    </location>
</feature>
<evidence type="ECO:0000256" key="1">
    <source>
        <dbReference type="PROSITE-ProRule" id="PRU10141"/>
    </source>
</evidence>
<feature type="region of interest" description="Disordered" evidence="2">
    <location>
        <begin position="230"/>
        <end position="254"/>
    </location>
</feature>
<dbReference type="InterPro" id="IPR017441">
    <property type="entry name" value="Protein_kinase_ATP_BS"/>
</dbReference>
<feature type="binding site" evidence="1">
    <location>
        <position position="308"/>
    </location>
    <ligand>
        <name>ATP</name>
        <dbReference type="ChEBI" id="CHEBI:30616"/>
    </ligand>
</feature>
<dbReference type="Gene3D" id="1.10.510.10">
    <property type="entry name" value="Transferase(Phosphotransferase) domain 1"/>
    <property type="match status" value="1"/>
</dbReference>
<organism evidence="4 5">
    <name type="scientific">Symbiodinium natans</name>
    <dbReference type="NCBI Taxonomy" id="878477"/>
    <lineage>
        <taxon>Eukaryota</taxon>
        <taxon>Sar</taxon>
        <taxon>Alveolata</taxon>
        <taxon>Dinophyceae</taxon>
        <taxon>Suessiales</taxon>
        <taxon>Symbiodiniaceae</taxon>
        <taxon>Symbiodinium</taxon>
    </lineage>
</organism>
<dbReference type="OrthoDB" id="445216at2759"/>
<dbReference type="PROSITE" id="PS50011">
    <property type="entry name" value="PROTEIN_KINASE_DOM"/>
    <property type="match status" value="1"/>
</dbReference>
<evidence type="ECO:0000313" key="4">
    <source>
        <dbReference type="EMBL" id="CAE7192925.1"/>
    </source>
</evidence>
<protein>
    <submittedName>
        <fullName evidence="4">CPK2 protein</fullName>
    </submittedName>
</protein>
<evidence type="ECO:0000313" key="5">
    <source>
        <dbReference type="Proteomes" id="UP000604046"/>
    </source>
</evidence>
<dbReference type="Proteomes" id="UP000604046">
    <property type="component" value="Unassembled WGS sequence"/>
</dbReference>
<feature type="compositionally biased region" description="Acidic residues" evidence="2">
    <location>
        <begin position="235"/>
        <end position="246"/>
    </location>
</feature>
<dbReference type="SUPFAM" id="SSF56112">
    <property type="entry name" value="Protein kinase-like (PK-like)"/>
    <property type="match status" value="1"/>
</dbReference>
<feature type="region of interest" description="Disordered" evidence="2">
    <location>
        <begin position="81"/>
        <end position="108"/>
    </location>
</feature>
<sequence>MSKADEIRKPVIELCSRASFSQMKSLRTSAFEYDEDVDRSELDDDFSPDQITSSAQLRRFSNTDARVRRQSAFVIQMTKEEPFDEPEEEAALVSASPSERGPAREEAKLPQPHPLKEAMTRRKVKVEEVRQVLQSLEDLTCLEEPLDPHSKPALPRPLVVAVGDNNAELAELLVEFGAEVAKPYEGEGNFKGWIKPGASLLQSVSNRKGRFVGTMLAERLERIEAILQSSVQEDPQADELPEEDESAPSQSRSAFRAISSTWMPGELCRHTRGHPMGVYEILEHLGDGDTSTVWGGWHLESSVSVAIKIEAKSDEGGMWDEIEIMRKLRHPNVCRLFETFESETQVFMVLDLCLGGRLYDALAMDGGQTCRAPRLLRQMAEAVGCLHAHKISHRDIQLENFLLVELDAPVEEATLRLVDFTTAKDYSSGQALVTKICTPTYVAKEILTRKMEPYTEKVDVWSLGVVFFILFSGHPPFSGETDFDVLKQVKKGLWSFEPEEAWADAPAEGLDLIRHMIAPAPERFSAQQVLRHRFFACRAPKFGDFPQMYSLR</sequence>
<dbReference type="PANTHER" id="PTHR24347">
    <property type="entry name" value="SERINE/THREONINE-PROTEIN KINASE"/>
    <property type="match status" value="1"/>
</dbReference>
<dbReference type="PROSITE" id="PS00107">
    <property type="entry name" value="PROTEIN_KINASE_ATP"/>
    <property type="match status" value="1"/>
</dbReference>
<keyword evidence="1" id="KW-0067">ATP-binding</keyword>
<dbReference type="GO" id="GO:0004672">
    <property type="term" value="F:protein kinase activity"/>
    <property type="evidence" value="ECO:0007669"/>
    <property type="project" value="InterPro"/>
</dbReference>
<comment type="caution">
    <text evidence="4">The sequence shown here is derived from an EMBL/GenBank/DDBJ whole genome shotgun (WGS) entry which is preliminary data.</text>
</comment>
<dbReference type="AlphaFoldDB" id="A0A812J1P1"/>
<feature type="domain" description="Protein kinase" evidence="3">
    <location>
        <begin position="279"/>
        <end position="535"/>
    </location>
</feature>
<dbReference type="InterPro" id="IPR011009">
    <property type="entry name" value="Kinase-like_dom_sf"/>
</dbReference>